<protein>
    <submittedName>
        <fullName evidence="1">Glycosyltransferase</fullName>
        <ecNumber evidence="1">2.4.-.-</ecNumber>
    </submittedName>
</protein>
<sequence>MVMEETNSTKGVTVVTVTYGERRHFLEPMLRAALAQGVERIILVNNGANWDVAGLAREIDRARIKLVQSSKNMGSAAGFSTGISKALEQGAEMIWLLDDDNRATEGSLKALLDAYAELRETHSRDEFAVLAFRPEHQADVAMGAPRCRVNPRRSSFLGFHIFDIPHKIWRRTPLGKRRTNQVLPKIIRLDTAIYSGLLFHRMLADRIGLPRTDFVLYGDDNEFTYRITRHGGGTYLITGALLEDMESSWNIKRRHSNSFSGLLKGEGDFRAYYGMRNGAFFDTYCKDHNPMMYAINLRLYLAILFLFSNIYNRRERYRLLSKAVKDALAKKLGLHSDYPL</sequence>
<accession>A0ACD5IHT9</accession>
<reference evidence="1 2" key="1">
    <citation type="journal article" date="2021" name="ISME J.">
        <title>Genomic evolution of the class Acidithiobacillia: deep-branching Proteobacteria living in extreme acidic conditions.</title>
        <authorList>
            <person name="Moya-Beltran A."/>
            <person name="Beard S."/>
            <person name="Rojas-Villalobos C."/>
            <person name="Issotta F."/>
            <person name="Gallardo Y."/>
            <person name="Ulloa R."/>
            <person name="Giaveno A."/>
            <person name="Degli Esposti M."/>
            <person name="Johnson D.B."/>
            <person name="Quatrini R."/>
        </authorList>
    </citation>
    <scope>NUCLEOTIDE SEQUENCE [LARGE SCALE GENOMIC DNA]</scope>
    <source>
        <strain evidence="1 2">CF3</strain>
    </source>
</reference>
<dbReference type="EMBL" id="CP130946">
    <property type="protein sequence ID" value="XRP73156.1"/>
    <property type="molecule type" value="Genomic_DNA"/>
</dbReference>
<proteinExistence type="predicted"/>
<keyword evidence="1" id="KW-0328">Glycosyltransferase</keyword>
<name>A0ACD5IHT9_9PROT</name>
<keyword evidence="2" id="KW-1185">Reference proteome</keyword>
<dbReference type="EC" id="2.4.-.-" evidence="1"/>
<organism evidence="1 2">
    <name type="scientific">Acidithiobacillus ferruginosus</name>
    <dbReference type="NCBI Taxonomy" id="3063951"/>
    <lineage>
        <taxon>Bacteria</taxon>
        <taxon>Pseudomonadati</taxon>
        <taxon>Pseudomonadota</taxon>
        <taxon>Acidithiobacillia</taxon>
        <taxon>Acidithiobacillales</taxon>
        <taxon>Acidithiobacillaceae</taxon>
        <taxon>Acidithiobacillus</taxon>
    </lineage>
</organism>
<evidence type="ECO:0000313" key="2">
    <source>
        <dbReference type="Proteomes" id="UP001196097"/>
    </source>
</evidence>
<dbReference type="Proteomes" id="UP001196097">
    <property type="component" value="Chromosome"/>
</dbReference>
<gene>
    <name evidence="1" type="ORF">HF292_000510</name>
</gene>
<keyword evidence="1" id="KW-0808">Transferase</keyword>
<evidence type="ECO:0000313" key="1">
    <source>
        <dbReference type="EMBL" id="XRP73156.1"/>
    </source>
</evidence>